<evidence type="ECO:0000259" key="6">
    <source>
        <dbReference type="Pfam" id="PF07298"/>
    </source>
</evidence>
<name>A0A0B5DPS2_9RHOB</name>
<evidence type="ECO:0000256" key="1">
    <source>
        <dbReference type="ARBA" id="ARBA00004141"/>
    </source>
</evidence>
<organism evidence="7 8">
    <name type="scientific">Celeribacter indicus</name>
    <dbReference type="NCBI Taxonomy" id="1208324"/>
    <lineage>
        <taxon>Bacteria</taxon>
        <taxon>Pseudomonadati</taxon>
        <taxon>Pseudomonadota</taxon>
        <taxon>Alphaproteobacteria</taxon>
        <taxon>Rhodobacterales</taxon>
        <taxon>Roseobacteraceae</taxon>
        <taxon>Celeribacter</taxon>
    </lineage>
</organism>
<dbReference type="GO" id="GO:0016020">
    <property type="term" value="C:membrane"/>
    <property type="evidence" value="ECO:0007669"/>
    <property type="project" value="UniProtKB-SubCell"/>
</dbReference>
<protein>
    <submittedName>
        <fullName evidence="7">NnrU family protein</fullName>
    </submittedName>
</protein>
<dbReference type="STRING" id="1208324.P73_0848"/>
<reference evidence="7 8" key="1">
    <citation type="journal article" date="2014" name="Int. J. Syst. Evol. Microbiol.">
        <title>Celeribacter indicus sp. nov., a polycyclic aromatic hydrocarbon-degrading bacterium from deep-sea sediment and reclassification of Huaishuia halophila as Celeribacter halophilus comb. nov.</title>
        <authorList>
            <person name="Lai Q."/>
            <person name="Cao J."/>
            <person name="Yuan J."/>
            <person name="Li F."/>
            <person name="Shao Z."/>
        </authorList>
    </citation>
    <scope>NUCLEOTIDE SEQUENCE [LARGE SCALE GENOMIC DNA]</scope>
    <source>
        <strain evidence="7">P73</strain>
    </source>
</reference>
<gene>
    <name evidence="7" type="ORF">P73_0848</name>
</gene>
<feature type="transmembrane region" description="Helical" evidence="5">
    <location>
        <begin position="51"/>
        <end position="70"/>
    </location>
</feature>
<dbReference type="HOGENOM" id="CLU_104582_0_0_5"/>
<evidence type="ECO:0000256" key="2">
    <source>
        <dbReference type="ARBA" id="ARBA00022692"/>
    </source>
</evidence>
<accession>A0A0B5DPS2</accession>
<dbReference type="EMBL" id="CP004393">
    <property type="protein sequence ID" value="AJE45563.1"/>
    <property type="molecule type" value="Genomic_DNA"/>
</dbReference>
<feature type="domain" description="NnrU" evidence="6">
    <location>
        <begin position="18"/>
        <end position="231"/>
    </location>
</feature>
<dbReference type="Pfam" id="PF07298">
    <property type="entry name" value="NnrU"/>
    <property type="match status" value="1"/>
</dbReference>
<keyword evidence="4 5" id="KW-0472">Membrane</keyword>
<feature type="transmembrane region" description="Helical" evidence="5">
    <location>
        <begin position="77"/>
        <end position="101"/>
    </location>
</feature>
<keyword evidence="3 5" id="KW-1133">Transmembrane helix</keyword>
<dbReference type="KEGG" id="cid:P73_0848"/>
<dbReference type="InterPro" id="IPR009915">
    <property type="entry name" value="NnrU_dom"/>
</dbReference>
<sequence length="233" mass="25408">MRREQHSGRIAMQGWGIFAAAFAVFFLSHAIPVRPPVRPWLVARLGPRGFTAAYSVLSLAILAWLIVAANRAPFVPLWFAPVWMSHLALTVMLGVCLLLALTLGRPNPFSFGGARNAAFDPDRPGLIRYMRHPLLVALGVWALAHLLANGDLAHVILFGAFAGFALLGGRMIDRRKRRTLPDYDALRARSRKGRVIPPRGEWPAVAGRLLAGLVLYGVLLTLHGPVIGVSPLP</sequence>
<evidence type="ECO:0000313" key="8">
    <source>
        <dbReference type="Proteomes" id="UP000031521"/>
    </source>
</evidence>
<evidence type="ECO:0000256" key="5">
    <source>
        <dbReference type="SAM" id="Phobius"/>
    </source>
</evidence>
<feature type="transmembrane region" description="Helical" evidence="5">
    <location>
        <begin position="209"/>
        <end position="230"/>
    </location>
</feature>
<keyword evidence="2 5" id="KW-0812">Transmembrane</keyword>
<evidence type="ECO:0000313" key="7">
    <source>
        <dbReference type="EMBL" id="AJE45563.1"/>
    </source>
</evidence>
<evidence type="ECO:0000256" key="4">
    <source>
        <dbReference type="ARBA" id="ARBA00023136"/>
    </source>
</evidence>
<dbReference type="AlphaFoldDB" id="A0A0B5DPS2"/>
<feature type="transmembrane region" description="Helical" evidence="5">
    <location>
        <begin position="12"/>
        <end position="31"/>
    </location>
</feature>
<feature type="transmembrane region" description="Helical" evidence="5">
    <location>
        <begin position="134"/>
        <end position="167"/>
    </location>
</feature>
<dbReference type="Proteomes" id="UP000031521">
    <property type="component" value="Chromosome"/>
</dbReference>
<evidence type="ECO:0000256" key="3">
    <source>
        <dbReference type="ARBA" id="ARBA00022989"/>
    </source>
</evidence>
<proteinExistence type="predicted"/>
<keyword evidence="8" id="KW-1185">Reference proteome</keyword>
<comment type="subcellular location">
    <subcellularLocation>
        <location evidence="1">Membrane</location>
        <topology evidence="1">Multi-pass membrane protein</topology>
    </subcellularLocation>
</comment>